<keyword evidence="4" id="KW-1185">Reference proteome</keyword>
<name>A0ABV7LAI5_9HYPH</name>
<proteinExistence type="predicted"/>
<feature type="transmembrane region" description="Helical" evidence="2">
    <location>
        <begin position="106"/>
        <end position="125"/>
    </location>
</feature>
<protein>
    <submittedName>
        <fullName evidence="3">YbaN family protein</fullName>
    </submittedName>
</protein>
<evidence type="ECO:0000256" key="1">
    <source>
        <dbReference type="SAM" id="MobiDB-lite"/>
    </source>
</evidence>
<feature type="compositionally biased region" description="Basic and acidic residues" evidence="1">
    <location>
        <begin position="133"/>
        <end position="146"/>
    </location>
</feature>
<feature type="compositionally biased region" description="Basic and acidic residues" evidence="1">
    <location>
        <begin position="153"/>
        <end position="166"/>
    </location>
</feature>
<organism evidence="3 4">
    <name type="scientific">Camelimonas abortus</name>
    <dbReference type="NCBI Taxonomy" id="1017184"/>
    <lineage>
        <taxon>Bacteria</taxon>
        <taxon>Pseudomonadati</taxon>
        <taxon>Pseudomonadota</taxon>
        <taxon>Alphaproteobacteria</taxon>
        <taxon>Hyphomicrobiales</taxon>
        <taxon>Chelatococcaceae</taxon>
        <taxon>Camelimonas</taxon>
    </lineage>
</organism>
<dbReference type="EMBL" id="JBHRUV010000004">
    <property type="protein sequence ID" value="MFC3264857.1"/>
    <property type="molecule type" value="Genomic_DNA"/>
</dbReference>
<keyword evidence="2" id="KW-1133">Transmembrane helix</keyword>
<evidence type="ECO:0000313" key="3">
    <source>
        <dbReference type="EMBL" id="MFC3264857.1"/>
    </source>
</evidence>
<keyword evidence="2" id="KW-0812">Transmembrane</keyword>
<reference evidence="4" key="1">
    <citation type="journal article" date="2019" name="Int. J. Syst. Evol. Microbiol.">
        <title>The Global Catalogue of Microorganisms (GCM) 10K type strain sequencing project: providing services to taxonomists for standard genome sequencing and annotation.</title>
        <authorList>
            <consortium name="The Broad Institute Genomics Platform"/>
            <consortium name="The Broad Institute Genome Sequencing Center for Infectious Disease"/>
            <person name="Wu L."/>
            <person name="Ma J."/>
        </authorList>
    </citation>
    <scope>NUCLEOTIDE SEQUENCE [LARGE SCALE GENOMIC DNA]</scope>
    <source>
        <strain evidence="4">CCM 7941</strain>
    </source>
</reference>
<sequence length="166" mass="17580">MTEPARRRARIRRLAWAGAGLFFVALGAVGAALPLLPTTPFLLLAAACFARSSPRLEAWLLAHRVFGPPVAGWRAHRAIPPAAKAMACAGVIVSYVSFWLGARPGWPAAAAMAALLLAAMAYVLSRPNGPPRARRDNSRGADRDGPRPAAGLRPREGSGDRNQDAK</sequence>
<dbReference type="InterPro" id="IPR007401">
    <property type="entry name" value="DUF454"/>
</dbReference>
<evidence type="ECO:0000313" key="4">
    <source>
        <dbReference type="Proteomes" id="UP001595536"/>
    </source>
</evidence>
<gene>
    <name evidence="3" type="ORF">ACFOEX_00590</name>
</gene>
<keyword evidence="2" id="KW-0472">Membrane</keyword>
<comment type="caution">
    <text evidence="3">The sequence shown here is derived from an EMBL/GenBank/DDBJ whole genome shotgun (WGS) entry which is preliminary data.</text>
</comment>
<dbReference type="RefSeq" id="WP_376832124.1">
    <property type="nucleotide sequence ID" value="NZ_JBHLWR010000006.1"/>
</dbReference>
<dbReference type="PANTHER" id="PTHR35813:SF1">
    <property type="entry name" value="INNER MEMBRANE PROTEIN YBAN"/>
    <property type="match status" value="1"/>
</dbReference>
<feature type="region of interest" description="Disordered" evidence="1">
    <location>
        <begin position="128"/>
        <end position="166"/>
    </location>
</feature>
<dbReference type="Proteomes" id="UP001595536">
    <property type="component" value="Unassembled WGS sequence"/>
</dbReference>
<dbReference type="PANTHER" id="PTHR35813">
    <property type="entry name" value="INNER MEMBRANE PROTEIN YBAN"/>
    <property type="match status" value="1"/>
</dbReference>
<evidence type="ECO:0000256" key="2">
    <source>
        <dbReference type="SAM" id="Phobius"/>
    </source>
</evidence>
<dbReference type="Pfam" id="PF04304">
    <property type="entry name" value="DUF454"/>
    <property type="match status" value="1"/>
</dbReference>
<accession>A0ABV7LAI5</accession>